<dbReference type="AlphaFoldDB" id="A0A1G5RVB1"/>
<keyword evidence="4" id="KW-1185">Reference proteome</keyword>
<reference evidence="3 4" key="1">
    <citation type="submission" date="2016-10" db="EMBL/GenBank/DDBJ databases">
        <authorList>
            <person name="de Groot N.N."/>
        </authorList>
    </citation>
    <scope>NUCLEOTIDE SEQUENCE [LARGE SCALE GENOMIC DNA]</scope>
    <source>
        <strain evidence="3 4">DSM 2784</strain>
    </source>
</reference>
<dbReference type="InterPro" id="IPR008984">
    <property type="entry name" value="SMAD_FHA_dom_sf"/>
</dbReference>
<proteinExistence type="predicted"/>
<dbReference type="EMBL" id="FMWL01000003">
    <property type="protein sequence ID" value="SCZ77660.1"/>
    <property type="molecule type" value="Genomic_DNA"/>
</dbReference>
<dbReference type="Gene3D" id="2.60.200.20">
    <property type="match status" value="1"/>
</dbReference>
<evidence type="ECO:0000256" key="1">
    <source>
        <dbReference type="SAM" id="Phobius"/>
    </source>
</evidence>
<feature type="domain" description="FHA" evidence="2">
    <location>
        <begin position="73"/>
        <end position="122"/>
    </location>
</feature>
<name>A0A1G5RVB1_9FIRM</name>
<dbReference type="InterPro" id="IPR050923">
    <property type="entry name" value="Cell_Proc_Reg/RNA_Proc"/>
</dbReference>
<dbReference type="CDD" id="cd00060">
    <property type="entry name" value="FHA"/>
    <property type="match status" value="1"/>
</dbReference>
<sequence>MVELISTVAKYLLVVIIYIFIYKIVQLIYTDIRLLMGRDSAAALLPHLKLMTPVGTRGTQSVAEIYPLMRPVSLIGRSKKCLIILPDPYVSSEHVRIDKVGDRFFVEDLESANGTLLNGKRLEKRTELKDGDKISLGRIDLVFSEGGR</sequence>
<evidence type="ECO:0000313" key="3">
    <source>
        <dbReference type="EMBL" id="SCZ77660.1"/>
    </source>
</evidence>
<dbReference type="RefSeq" id="WP_092589659.1">
    <property type="nucleotide sequence ID" value="NZ_FMWL01000003.1"/>
</dbReference>
<dbReference type="STRING" id="1120920.SAMN03080599_00858"/>
<feature type="transmembrane region" description="Helical" evidence="1">
    <location>
        <begin position="12"/>
        <end position="29"/>
    </location>
</feature>
<keyword evidence="1" id="KW-0812">Transmembrane</keyword>
<dbReference type="Proteomes" id="UP000199208">
    <property type="component" value="Unassembled WGS sequence"/>
</dbReference>
<dbReference type="PANTHER" id="PTHR23308">
    <property type="entry name" value="NUCLEAR INHIBITOR OF PROTEIN PHOSPHATASE-1"/>
    <property type="match status" value="1"/>
</dbReference>
<keyword evidence="1" id="KW-0472">Membrane</keyword>
<dbReference type="SUPFAM" id="SSF49879">
    <property type="entry name" value="SMAD/FHA domain"/>
    <property type="match status" value="1"/>
</dbReference>
<accession>A0A1G5RVB1</accession>
<gene>
    <name evidence="3" type="ORF">SAMN03080599_00858</name>
</gene>
<dbReference type="Pfam" id="PF00498">
    <property type="entry name" value="FHA"/>
    <property type="match status" value="1"/>
</dbReference>
<dbReference type="SMART" id="SM00240">
    <property type="entry name" value="FHA"/>
    <property type="match status" value="1"/>
</dbReference>
<evidence type="ECO:0000259" key="2">
    <source>
        <dbReference type="PROSITE" id="PS50006"/>
    </source>
</evidence>
<organism evidence="3 4">
    <name type="scientific">Acidaminobacter hydrogenoformans DSM 2784</name>
    <dbReference type="NCBI Taxonomy" id="1120920"/>
    <lineage>
        <taxon>Bacteria</taxon>
        <taxon>Bacillati</taxon>
        <taxon>Bacillota</taxon>
        <taxon>Clostridia</taxon>
        <taxon>Peptostreptococcales</taxon>
        <taxon>Acidaminobacteraceae</taxon>
        <taxon>Acidaminobacter</taxon>
    </lineage>
</organism>
<dbReference type="PROSITE" id="PS50006">
    <property type="entry name" value="FHA_DOMAIN"/>
    <property type="match status" value="1"/>
</dbReference>
<keyword evidence="1" id="KW-1133">Transmembrane helix</keyword>
<evidence type="ECO:0000313" key="4">
    <source>
        <dbReference type="Proteomes" id="UP000199208"/>
    </source>
</evidence>
<protein>
    <submittedName>
        <fullName evidence="3">FHA domain-containing protein</fullName>
    </submittedName>
</protein>
<dbReference type="OrthoDB" id="9816434at2"/>
<dbReference type="InterPro" id="IPR000253">
    <property type="entry name" value="FHA_dom"/>
</dbReference>